<keyword evidence="15" id="KW-1185">Reference proteome</keyword>
<keyword evidence="6 13" id="KW-1133">Transmembrane helix</keyword>
<evidence type="ECO:0000313" key="16">
    <source>
        <dbReference type="RefSeq" id="XP_017876353.1"/>
    </source>
</evidence>
<feature type="domain" description="Major facilitator superfamily (MFS) profile" evidence="14">
    <location>
        <begin position="34"/>
        <end position="459"/>
    </location>
</feature>
<dbReference type="AlphaFoldDB" id="A0AAJ7IST5"/>
<dbReference type="GO" id="GO:0016020">
    <property type="term" value="C:membrane"/>
    <property type="evidence" value="ECO:0007669"/>
    <property type="project" value="UniProtKB-SubCell"/>
</dbReference>
<feature type="transmembrane region" description="Helical" evidence="13">
    <location>
        <begin position="436"/>
        <end position="456"/>
    </location>
</feature>
<keyword evidence="3" id="KW-0813">Transport</keyword>
<keyword evidence="7" id="KW-0915">Sodium</keyword>
<evidence type="ECO:0000256" key="3">
    <source>
        <dbReference type="ARBA" id="ARBA00022448"/>
    </source>
</evidence>
<feature type="transmembrane region" description="Helical" evidence="13">
    <location>
        <begin position="141"/>
        <end position="159"/>
    </location>
</feature>
<dbReference type="Proteomes" id="UP000694925">
    <property type="component" value="Unplaced"/>
</dbReference>
<sequence length="502" mass="55550">MTHAHGKRVSIISISERMQIPTSKPKAWFGCRHTQALLMAMGFFCCYAIRVTTSVTLEAMTDSSKANPDFPELPWNDRTKGVIQSSFFWGYVCTQIIGSIVAQRWGAHKLYSLALFTCGSVTLLIPALAQYCGWEAVCASRVIAGLFQGSVLPCLHTLLSKWAPIEERGRLSTFVYAGGWIGNVICLLSTGLLSGSSLGWPSCFYIWGTITVLSSILFFTVGKESPNEHLSIPQDEKEYIETSLGIMETEEKLSTPWIKILSSRPMWALLVTQSAQNWGFWMLLSKIPSYIGKVFNSNIEQNGMVTALPYLTAWLLSFPVSFISDLLIRRNVLTIQASRKVCNTIGQWIPAVALIALGYVGKDHQDIAVTLLVVAVASNVAIYCGHNVNHMDLSPNFAGPLMGITNTVANICSILAPLICDIIVTHPTNVEEWRNIFFLSSIIYFVGNSVFILFGTSQIQPWNDPMEKRKDADVNSGTESTQENGIPHKIKDIENMSVDKDT</sequence>
<keyword evidence="4 13" id="KW-0812">Transmembrane</keyword>
<proteinExistence type="inferred from homology"/>
<organism evidence="15 16">
    <name type="scientific">Ceratina calcarata</name>
    <dbReference type="NCBI Taxonomy" id="156304"/>
    <lineage>
        <taxon>Eukaryota</taxon>
        <taxon>Metazoa</taxon>
        <taxon>Ecdysozoa</taxon>
        <taxon>Arthropoda</taxon>
        <taxon>Hexapoda</taxon>
        <taxon>Insecta</taxon>
        <taxon>Pterygota</taxon>
        <taxon>Neoptera</taxon>
        <taxon>Endopterygota</taxon>
        <taxon>Hymenoptera</taxon>
        <taxon>Apocrita</taxon>
        <taxon>Aculeata</taxon>
        <taxon>Apoidea</taxon>
        <taxon>Anthophila</taxon>
        <taxon>Apidae</taxon>
        <taxon>Ceratina</taxon>
        <taxon>Zadontomerus</taxon>
    </lineage>
</organism>
<dbReference type="GO" id="GO:0006820">
    <property type="term" value="P:monoatomic anion transport"/>
    <property type="evidence" value="ECO:0007669"/>
    <property type="project" value="TreeGrafter"/>
</dbReference>
<dbReference type="GO" id="GO:0006814">
    <property type="term" value="P:sodium ion transport"/>
    <property type="evidence" value="ECO:0007669"/>
    <property type="project" value="UniProtKB-KW"/>
</dbReference>
<feature type="transmembrane region" description="Helical" evidence="13">
    <location>
        <begin position="367"/>
        <end position="385"/>
    </location>
</feature>
<dbReference type="InterPro" id="IPR011701">
    <property type="entry name" value="MFS"/>
</dbReference>
<dbReference type="Gene3D" id="1.20.1250.20">
    <property type="entry name" value="MFS general substrate transporter like domains"/>
    <property type="match status" value="2"/>
</dbReference>
<comment type="function">
    <text evidence="10">May be an inorganic phosphate cotransporter.</text>
</comment>
<evidence type="ECO:0000256" key="10">
    <source>
        <dbReference type="ARBA" id="ARBA00054632"/>
    </source>
</evidence>
<dbReference type="CDD" id="cd17318">
    <property type="entry name" value="MFS_SLC17"/>
    <property type="match status" value="1"/>
</dbReference>
<evidence type="ECO:0000256" key="7">
    <source>
        <dbReference type="ARBA" id="ARBA00023053"/>
    </source>
</evidence>
<evidence type="ECO:0000256" key="5">
    <source>
        <dbReference type="ARBA" id="ARBA00022847"/>
    </source>
</evidence>
<reference evidence="16" key="1">
    <citation type="submission" date="2025-08" db="UniProtKB">
        <authorList>
            <consortium name="RefSeq"/>
        </authorList>
    </citation>
    <scope>IDENTIFICATION</scope>
    <source>
        <tissue evidence="16">Whole body</tissue>
    </source>
</reference>
<feature type="transmembrane region" description="Helical" evidence="13">
    <location>
        <begin position="397"/>
        <end position="424"/>
    </location>
</feature>
<evidence type="ECO:0000256" key="8">
    <source>
        <dbReference type="ARBA" id="ARBA00023136"/>
    </source>
</evidence>
<dbReference type="FunFam" id="1.20.1250.20:FF:000144">
    <property type="entry name" value="Picot, isoform B"/>
    <property type="match status" value="1"/>
</dbReference>
<feature type="compositionally biased region" description="Polar residues" evidence="12">
    <location>
        <begin position="475"/>
        <end position="484"/>
    </location>
</feature>
<evidence type="ECO:0000313" key="15">
    <source>
        <dbReference type="Proteomes" id="UP000694925"/>
    </source>
</evidence>
<evidence type="ECO:0000256" key="1">
    <source>
        <dbReference type="ARBA" id="ARBA00004141"/>
    </source>
</evidence>
<evidence type="ECO:0000256" key="12">
    <source>
        <dbReference type="SAM" id="MobiDB-lite"/>
    </source>
</evidence>
<feature type="transmembrane region" description="Helical" evidence="13">
    <location>
        <begin position="36"/>
        <end position="61"/>
    </location>
</feature>
<evidence type="ECO:0000259" key="14">
    <source>
        <dbReference type="PROSITE" id="PS50850"/>
    </source>
</evidence>
<comment type="similarity">
    <text evidence="2">Belongs to the major facilitator superfamily. Sodium/anion cotransporter family.</text>
</comment>
<dbReference type="KEGG" id="ccal:108622783"/>
<dbReference type="PANTHER" id="PTHR11662">
    <property type="entry name" value="SOLUTE CARRIER FAMILY 17"/>
    <property type="match status" value="1"/>
</dbReference>
<dbReference type="InterPro" id="IPR020846">
    <property type="entry name" value="MFS_dom"/>
</dbReference>
<dbReference type="Pfam" id="PF07690">
    <property type="entry name" value="MFS_1"/>
    <property type="match status" value="1"/>
</dbReference>
<keyword evidence="9" id="KW-0406">Ion transport</keyword>
<dbReference type="PANTHER" id="PTHR11662:SF280">
    <property type="entry name" value="FI21844P1-RELATED"/>
    <property type="match status" value="1"/>
</dbReference>
<evidence type="ECO:0000256" key="11">
    <source>
        <dbReference type="ARBA" id="ARBA00068450"/>
    </source>
</evidence>
<dbReference type="PROSITE" id="PS50850">
    <property type="entry name" value="MFS"/>
    <property type="match status" value="1"/>
</dbReference>
<dbReference type="FunFam" id="1.20.1250.20:FF:000003">
    <property type="entry name" value="Solute carrier family 17 member 3"/>
    <property type="match status" value="1"/>
</dbReference>
<gene>
    <name evidence="16" type="primary">LOC108622783</name>
</gene>
<feature type="region of interest" description="Disordered" evidence="12">
    <location>
        <begin position="464"/>
        <end position="502"/>
    </location>
</feature>
<feature type="transmembrane region" description="Helical" evidence="13">
    <location>
        <begin position="307"/>
        <end position="328"/>
    </location>
</feature>
<protein>
    <recommendedName>
        <fullName evidence="11">Putative inorganic phosphate cotransporter</fullName>
    </recommendedName>
</protein>
<feature type="transmembrane region" description="Helical" evidence="13">
    <location>
        <begin position="204"/>
        <end position="222"/>
    </location>
</feature>
<name>A0AAJ7IST5_9HYME</name>
<feature type="transmembrane region" description="Helical" evidence="13">
    <location>
        <begin position="171"/>
        <end position="192"/>
    </location>
</feature>
<dbReference type="InterPro" id="IPR036259">
    <property type="entry name" value="MFS_trans_sf"/>
</dbReference>
<keyword evidence="8 13" id="KW-0472">Membrane</keyword>
<dbReference type="InterPro" id="IPR050382">
    <property type="entry name" value="MFS_Na/Anion_cotransporter"/>
</dbReference>
<feature type="transmembrane region" description="Helical" evidence="13">
    <location>
        <begin position="81"/>
        <end position="103"/>
    </location>
</feature>
<dbReference type="GO" id="GO:0015293">
    <property type="term" value="F:symporter activity"/>
    <property type="evidence" value="ECO:0007669"/>
    <property type="project" value="UniProtKB-KW"/>
</dbReference>
<evidence type="ECO:0000256" key="6">
    <source>
        <dbReference type="ARBA" id="ARBA00022989"/>
    </source>
</evidence>
<feature type="compositionally biased region" description="Basic and acidic residues" evidence="12">
    <location>
        <begin position="489"/>
        <end position="502"/>
    </location>
</feature>
<dbReference type="SUPFAM" id="SSF103473">
    <property type="entry name" value="MFS general substrate transporter"/>
    <property type="match status" value="1"/>
</dbReference>
<feature type="transmembrane region" description="Helical" evidence="13">
    <location>
        <begin position="110"/>
        <end position="129"/>
    </location>
</feature>
<dbReference type="RefSeq" id="XP_017876353.1">
    <property type="nucleotide sequence ID" value="XM_018020864.2"/>
</dbReference>
<evidence type="ECO:0000256" key="13">
    <source>
        <dbReference type="SAM" id="Phobius"/>
    </source>
</evidence>
<evidence type="ECO:0000256" key="9">
    <source>
        <dbReference type="ARBA" id="ARBA00023201"/>
    </source>
</evidence>
<evidence type="ECO:0000256" key="4">
    <source>
        <dbReference type="ARBA" id="ARBA00022692"/>
    </source>
</evidence>
<accession>A0AAJ7IST5</accession>
<keyword evidence="5" id="KW-0769">Symport</keyword>
<keyword evidence="9" id="KW-0739">Sodium transport</keyword>
<feature type="transmembrane region" description="Helical" evidence="13">
    <location>
        <begin position="340"/>
        <end position="361"/>
    </location>
</feature>
<evidence type="ECO:0000256" key="2">
    <source>
        <dbReference type="ARBA" id="ARBA00008586"/>
    </source>
</evidence>
<dbReference type="GeneID" id="108622783"/>
<comment type="subcellular location">
    <subcellularLocation>
        <location evidence="1">Membrane</location>
        <topology evidence="1">Multi-pass membrane protein</topology>
    </subcellularLocation>
</comment>